<dbReference type="Proteomes" id="UP000550736">
    <property type="component" value="Unassembled WGS sequence"/>
</dbReference>
<dbReference type="InterPro" id="IPR022259">
    <property type="entry name" value="Acessory_Sec_prot_Asp3"/>
</dbReference>
<dbReference type="GO" id="GO:0015031">
    <property type="term" value="P:protein transport"/>
    <property type="evidence" value="ECO:0007669"/>
    <property type="project" value="InterPro"/>
</dbReference>
<name>A0A7X9ZJL8_STACP</name>
<dbReference type="EMBL" id="JABBMI010000069">
    <property type="protein sequence ID" value="NMK55003.1"/>
    <property type="molecule type" value="Genomic_DNA"/>
</dbReference>
<evidence type="ECO:0000313" key="4">
    <source>
        <dbReference type="Proteomes" id="UP000550736"/>
    </source>
</evidence>
<dbReference type="RefSeq" id="WP_030062701.1">
    <property type="nucleotide sequence ID" value="NZ_AP014956.1"/>
</dbReference>
<protein>
    <submittedName>
        <fullName evidence="2">Accessory Sec system protein Asp3</fullName>
    </submittedName>
</protein>
<accession>A0A7X9ZJL8</accession>
<evidence type="ECO:0000313" key="1">
    <source>
        <dbReference type="EMBL" id="NMK55003.1"/>
    </source>
</evidence>
<reference evidence="3 4" key="1">
    <citation type="submission" date="2020-04" db="EMBL/GenBank/DDBJ databases">
        <title>The Epidemiology and Molecular Characteristics of Linezolid-Resistant Staphylococcus capitis in Huashan Hospital, Shanghai.</title>
        <authorList>
            <person name="Ding L."/>
            <person name="Li P."/>
            <person name="Yang Y."/>
            <person name="Lin D."/>
            <person name="Xu X."/>
        </authorList>
    </citation>
    <scope>NUCLEOTIDE SEQUENCE [LARGE SCALE GENOMIC DNA]</scope>
    <source>
        <strain evidence="2 4">12-86</strain>
        <strain evidence="1 3">17-84</strain>
    </source>
</reference>
<gene>
    <name evidence="2" type="primary">asp3</name>
    <name evidence="2" type="ORF">HHM13_08490</name>
    <name evidence="1" type="ORF">HHM24_09740</name>
</gene>
<dbReference type="AlphaFoldDB" id="A0A7X9ZJL8"/>
<keyword evidence="3" id="KW-1185">Reference proteome</keyword>
<organism evidence="2 4">
    <name type="scientific">Staphylococcus capitis</name>
    <dbReference type="NCBI Taxonomy" id="29388"/>
    <lineage>
        <taxon>Bacteria</taxon>
        <taxon>Bacillati</taxon>
        <taxon>Bacillota</taxon>
        <taxon>Bacilli</taxon>
        <taxon>Bacillales</taxon>
        <taxon>Staphylococcaceae</taxon>
        <taxon>Staphylococcus</taxon>
    </lineage>
</organism>
<comment type="caution">
    <text evidence="2">The sequence shown here is derived from an EMBL/GenBank/DDBJ whole genome shotgun (WGS) entry which is preliminary data.</text>
</comment>
<evidence type="ECO:0000313" key="2">
    <source>
        <dbReference type="EMBL" id="NMK98128.1"/>
    </source>
</evidence>
<proteinExistence type="predicted"/>
<dbReference type="NCBIfam" id="TIGR03711">
    <property type="entry name" value="acc_sec_asp3"/>
    <property type="match status" value="1"/>
</dbReference>
<evidence type="ECO:0000313" key="3">
    <source>
        <dbReference type="Proteomes" id="UP000538955"/>
    </source>
</evidence>
<sequence>MQEAKQFEVKWRLVNLTTFMYGTKLHFNNDDIYFENPLMPSGTVIHNWYMLTNFTEDRVSPKLPILKKGHRYLFKFNFQVEPEGAAYFKIKFYRKNKEQFEYKIIKNKEEEIVYPLEAHSYQLELVNAGMDHLHFQNITIVELGDGTYRNPSTAKGINTKEKFEIMNRVIKNARTYDLDALSDAGGENRE</sequence>
<dbReference type="Pfam" id="PF15432">
    <property type="entry name" value="Sec-ASP3"/>
    <property type="match status" value="1"/>
</dbReference>
<dbReference type="Proteomes" id="UP000538955">
    <property type="component" value="Unassembled WGS sequence"/>
</dbReference>
<dbReference type="EMBL" id="JABBLX010000023">
    <property type="protein sequence ID" value="NMK98128.1"/>
    <property type="molecule type" value="Genomic_DNA"/>
</dbReference>